<feature type="domain" description="DUF4325" evidence="1">
    <location>
        <begin position="273"/>
        <end position="327"/>
    </location>
</feature>
<evidence type="ECO:0000313" key="2">
    <source>
        <dbReference type="EMBL" id="SJZ78739.1"/>
    </source>
</evidence>
<reference evidence="2 3" key="1">
    <citation type="submission" date="2017-02" db="EMBL/GenBank/DDBJ databases">
        <authorList>
            <person name="Peterson S.W."/>
        </authorList>
    </citation>
    <scope>NUCLEOTIDE SEQUENCE [LARGE SCALE GENOMIC DNA]</scope>
    <source>
        <strain evidence="2 3">ATCC 17233</strain>
    </source>
</reference>
<keyword evidence="2" id="KW-0808">Transferase</keyword>
<accession>A0A1T4NHJ6</accession>
<keyword evidence="2" id="KW-0418">Kinase</keyword>
<dbReference type="InterPro" id="IPR036388">
    <property type="entry name" value="WH-like_DNA-bd_sf"/>
</dbReference>
<proteinExistence type="predicted"/>
<dbReference type="Gene3D" id="3.30.565.10">
    <property type="entry name" value="Histidine kinase-like ATPase, C-terminal domain"/>
    <property type="match status" value="1"/>
</dbReference>
<dbReference type="SUPFAM" id="SSF55874">
    <property type="entry name" value="ATPase domain of HSP90 chaperone/DNA topoisomerase II/histidine kinase"/>
    <property type="match status" value="1"/>
</dbReference>
<protein>
    <submittedName>
        <fullName evidence="2">Histidine kinase-, DNA gyrase B-, and HSP90-like ATPase</fullName>
    </submittedName>
</protein>
<dbReference type="GO" id="GO:0016301">
    <property type="term" value="F:kinase activity"/>
    <property type="evidence" value="ECO:0007669"/>
    <property type="project" value="UniProtKB-KW"/>
</dbReference>
<dbReference type="InterPro" id="IPR025474">
    <property type="entry name" value="DUF4325"/>
</dbReference>
<name>A0A1T4NHJ6_9FIRM</name>
<dbReference type="RefSeq" id="WP_078787433.1">
    <property type="nucleotide sequence ID" value="NZ_FMTO01000008.1"/>
</dbReference>
<dbReference type="OrthoDB" id="1778336at2"/>
<dbReference type="Pfam" id="PF14213">
    <property type="entry name" value="DUF4325"/>
    <property type="match status" value="1"/>
</dbReference>
<gene>
    <name evidence="2" type="ORF">SAMN02745110_01590</name>
</gene>
<dbReference type="AlphaFoldDB" id="A0A1T4NHJ6"/>
<evidence type="ECO:0000313" key="3">
    <source>
        <dbReference type="Proteomes" id="UP000189857"/>
    </source>
</evidence>
<organism evidence="2 3">
    <name type="scientific">Eubacterium ruminantium</name>
    <dbReference type="NCBI Taxonomy" id="42322"/>
    <lineage>
        <taxon>Bacteria</taxon>
        <taxon>Bacillati</taxon>
        <taxon>Bacillota</taxon>
        <taxon>Clostridia</taxon>
        <taxon>Eubacteriales</taxon>
        <taxon>Eubacteriaceae</taxon>
        <taxon>Eubacterium</taxon>
    </lineage>
</organism>
<dbReference type="Proteomes" id="UP000189857">
    <property type="component" value="Unassembled WGS sequence"/>
</dbReference>
<dbReference type="EMBL" id="FUXA01000009">
    <property type="protein sequence ID" value="SJZ78739.1"/>
    <property type="molecule type" value="Genomic_DNA"/>
</dbReference>
<dbReference type="Gene3D" id="1.10.10.10">
    <property type="entry name" value="Winged helix-like DNA-binding domain superfamily/Winged helix DNA-binding domain"/>
    <property type="match status" value="1"/>
</dbReference>
<dbReference type="InterPro" id="IPR036890">
    <property type="entry name" value="HATPase_C_sf"/>
</dbReference>
<dbReference type="SUPFAM" id="SSF46785">
    <property type="entry name" value="Winged helix' DNA-binding domain"/>
    <property type="match status" value="1"/>
</dbReference>
<sequence length="341" mass="39508">MKFNEEKKQSIIIYMLEKIEQNDDRISKAVSEAFGVNQNTIHTYINELVDNNIIKRVKRGKYELVKKEYEYELKRSKGELETDTYAYEHCLFEFVKEFGQNVEAIWSYAFSEMINNVMDHSQAESVKIMVEQDYINTHVTILDDGIGIFMKIKEHFGFSTLDEAICELFKGKLTTDVENHSGEGIFFSSKMMDDFFIVSSGKIFTNNKYGNSRIINLAEKNIKGTGVFMSLSNFSHKNPQEVFDLYANIDGGFIKTKIPLKNIFDTSPVSRSQAKRVCNRLEKFREIVIDFDGIQWMGQGFAHQIFVIFSREHPDIQLIPINMNEDVTKMYVHVMDDITSA</sequence>
<keyword evidence="3" id="KW-1185">Reference proteome</keyword>
<evidence type="ECO:0000259" key="1">
    <source>
        <dbReference type="Pfam" id="PF14213"/>
    </source>
</evidence>
<dbReference type="InterPro" id="IPR036390">
    <property type="entry name" value="WH_DNA-bd_sf"/>
</dbReference>